<keyword evidence="2" id="KW-1185">Reference proteome</keyword>
<keyword evidence="1" id="KW-0614">Plasmid</keyword>
<geneLocation type="plasmid" evidence="2">
    <name>pts485</name>
</geneLocation>
<dbReference type="KEGG" id="tsy:THSYN_31190"/>
<organism evidence="1 2">
    <name type="scientific">Candidatus Thiodictyon syntrophicum</name>
    <dbReference type="NCBI Taxonomy" id="1166950"/>
    <lineage>
        <taxon>Bacteria</taxon>
        <taxon>Pseudomonadati</taxon>
        <taxon>Pseudomonadota</taxon>
        <taxon>Gammaproteobacteria</taxon>
        <taxon>Chromatiales</taxon>
        <taxon>Chromatiaceae</taxon>
        <taxon>Thiodictyon</taxon>
    </lineage>
</organism>
<dbReference type="Proteomes" id="UP000232638">
    <property type="component" value="Plasmid pTs485"/>
</dbReference>
<evidence type="ECO:0000313" key="2">
    <source>
        <dbReference type="Proteomes" id="UP000232638"/>
    </source>
</evidence>
<dbReference type="AlphaFoldDB" id="A0A2K8UIM9"/>
<proteinExistence type="predicted"/>
<gene>
    <name evidence="1" type="ORF">THSYN_31190</name>
</gene>
<protein>
    <submittedName>
        <fullName evidence="1">Uncharacterized protein</fullName>
    </submittedName>
</protein>
<sequence length="112" mass="12951">MALPSQNILNEIQNVILQGAALSRYFWPVRKGHKNRAEHLKRAFSVDKFSPLYDRNLRNAIEHFDERFDKYLNSGIVGYIFPEFVGPRPIEDGVPGHFFRAYQASLELAQNS</sequence>
<reference evidence="1 2" key="1">
    <citation type="submission" date="2017-03" db="EMBL/GenBank/DDBJ databases">
        <title>Complete genome sequence of Candidatus 'Thiodictyon syntrophicum' sp. nov. strain Cad16T, a photolithoautotroph purple sulfur bacterium isolated from an alpine meromictic lake.</title>
        <authorList>
            <person name="Luedin S.M."/>
            <person name="Pothier J.F."/>
            <person name="Danza F."/>
            <person name="Storelli N."/>
            <person name="Wittwer M."/>
            <person name="Tonolla M."/>
        </authorList>
    </citation>
    <scope>NUCLEOTIDE SEQUENCE [LARGE SCALE GENOMIC DNA]</scope>
    <source>
        <strain evidence="1 2">Cad16T</strain>
        <plasmid evidence="2">Plasmid pts485</plasmid>
    </source>
</reference>
<accession>A0A2K8UIM9</accession>
<dbReference type="EMBL" id="CP020372">
    <property type="protein sequence ID" value="AUB85390.1"/>
    <property type="molecule type" value="Genomic_DNA"/>
</dbReference>
<name>A0A2K8UIM9_9GAMM</name>
<evidence type="ECO:0000313" key="1">
    <source>
        <dbReference type="EMBL" id="AUB85390.1"/>
    </source>
</evidence>